<organism evidence="1 2">
    <name type="scientific">Bacillus carboniphilus</name>
    <dbReference type="NCBI Taxonomy" id="86663"/>
    <lineage>
        <taxon>Bacteria</taxon>
        <taxon>Bacillati</taxon>
        <taxon>Bacillota</taxon>
        <taxon>Bacilli</taxon>
        <taxon>Bacillales</taxon>
        <taxon>Bacillaceae</taxon>
        <taxon>Bacillus</taxon>
    </lineage>
</organism>
<dbReference type="Proteomes" id="UP001197974">
    <property type="component" value="Chromosome"/>
</dbReference>
<keyword evidence="2" id="KW-1185">Reference proteome</keyword>
<dbReference type="RefSeq" id="WP_226542240.1">
    <property type="nucleotide sequence ID" value="NZ_CP129013.1"/>
</dbReference>
<evidence type="ECO:0000313" key="1">
    <source>
        <dbReference type="EMBL" id="WLR44387.1"/>
    </source>
</evidence>
<protein>
    <submittedName>
        <fullName evidence="1">Uncharacterized protein</fullName>
    </submittedName>
</protein>
<gene>
    <name evidence="1" type="ORF">LC087_11885</name>
</gene>
<evidence type="ECO:0000313" key="2">
    <source>
        <dbReference type="Proteomes" id="UP001197974"/>
    </source>
</evidence>
<reference evidence="1 2" key="1">
    <citation type="submission" date="2023-06" db="EMBL/GenBank/DDBJ databases">
        <title>Five Gram-positive bacteria isolated from mangrove sediments in Shenzhen, Guangdong, China.</title>
        <authorList>
            <person name="Yu S."/>
            <person name="Zheng W."/>
            <person name="Huang Y."/>
        </authorList>
    </citation>
    <scope>NUCLEOTIDE SEQUENCE [LARGE SCALE GENOMIC DNA]</scope>
    <source>
        <strain evidence="1 2">SaN35-3</strain>
    </source>
</reference>
<name>A0ABY9K0M0_9BACI</name>
<accession>A0ABY9K0M0</accession>
<dbReference type="EMBL" id="CP129013">
    <property type="protein sequence ID" value="WLR44387.1"/>
    <property type="molecule type" value="Genomic_DNA"/>
</dbReference>
<sequence length="45" mass="5331">MDALKMLAMVNIPADLNKDDEKNFFIILFTFQNRNLQLLSKKFLQ</sequence>
<proteinExistence type="predicted"/>